<dbReference type="GO" id="GO:0005524">
    <property type="term" value="F:ATP binding"/>
    <property type="evidence" value="ECO:0007669"/>
    <property type="project" value="UniProtKB-UniRule"/>
</dbReference>
<feature type="active site" evidence="15">
    <location>
        <position position="168"/>
    </location>
</feature>
<dbReference type="GO" id="GO:0005829">
    <property type="term" value="C:cytosol"/>
    <property type="evidence" value="ECO:0007669"/>
    <property type="project" value="TreeGrafter"/>
</dbReference>
<accession>A0A0Q2M6H0</accession>
<keyword evidence="8 15" id="KW-0547">Nucleotide-binding</keyword>
<evidence type="ECO:0000256" key="3">
    <source>
        <dbReference type="ARBA" id="ARBA00010327"/>
    </source>
</evidence>
<evidence type="ECO:0000256" key="11">
    <source>
        <dbReference type="ARBA" id="ARBA00022985"/>
    </source>
</evidence>
<dbReference type="GO" id="GO:0030688">
    <property type="term" value="C:preribosome, small subunit precursor"/>
    <property type="evidence" value="ECO:0007669"/>
    <property type="project" value="TreeGrafter"/>
</dbReference>
<dbReference type="RefSeq" id="WP_055467228.1">
    <property type="nucleotide sequence ID" value="NZ_LKHS01000033.1"/>
</dbReference>
<evidence type="ECO:0000256" key="1">
    <source>
        <dbReference type="ARBA" id="ARBA00004515"/>
    </source>
</evidence>
<dbReference type="GO" id="GO:0004672">
    <property type="term" value="F:protein kinase activity"/>
    <property type="evidence" value="ECO:0007669"/>
    <property type="project" value="TreeGrafter"/>
</dbReference>
<comment type="similarity">
    <text evidence="3 15">Belongs to the protein kinase superfamily. KdkA/RfaP family.</text>
</comment>
<dbReference type="UniPathway" id="UPA00958"/>
<dbReference type="GO" id="GO:0009244">
    <property type="term" value="P:lipopolysaccharide core region biosynthetic process"/>
    <property type="evidence" value="ECO:0007669"/>
    <property type="project" value="UniProtKB-UniRule"/>
</dbReference>
<evidence type="ECO:0000256" key="13">
    <source>
        <dbReference type="ARBA" id="ARBA00029511"/>
    </source>
</evidence>
<sequence length="237" mass="27521">MIKQQQLSKHQTIWYDDQWVNEPLASLFDPEYWQANQQVIGSAQGRGTTWFVQMAALPAALRHYRRGGLFGKLVSDSYWFQGWERTRSCAEFQLLHHLREQGVNVPRPIAARALRRGCVYQADILSEKIANARDLVAVLQDKALPEALYHRIGQQVAKLHRAQVNHTDLNIHNILLDDHDHVWIIDFDKCAIQEGDGWKAENLARLLRSFRKEQLRAHIKWQDAEWQALLAGYQTPI</sequence>
<comment type="caution">
    <text evidence="16">The sequence shown here is derived from an EMBL/GenBank/DDBJ whole genome shotgun (WGS) entry which is preliminary data.</text>
</comment>
<keyword evidence="12 15" id="KW-0472">Membrane</keyword>
<keyword evidence="11 15" id="KW-0448">Lipopolysaccharide biosynthesis</keyword>
<dbReference type="InParanoid" id="A0A0Q2M6H0"/>
<protein>
    <recommendedName>
        <fullName evidence="13 15">3-deoxy-D-manno-octulosonic acid kinase</fullName>
        <shortName evidence="15">Kdo kinase</shortName>
        <ecNumber evidence="4 15">2.7.1.166</ecNumber>
    </recommendedName>
</protein>
<comment type="function">
    <text evidence="15">Catalyzes the ATP-dependent phosphorylation of the 3-deoxy-D-manno-octulosonic acid (Kdo) residue in Kdo-lipid IV(A) at the 4-OH position.</text>
</comment>
<comment type="subcellular location">
    <subcellularLocation>
        <location evidence="1 15">Cell inner membrane</location>
        <topology evidence="1 15">Peripheral membrane protein</topology>
        <orientation evidence="1 15">Cytoplasmic side</orientation>
    </subcellularLocation>
</comment>
<dbReference type="Gene3D" id="1.10.510.10">
    <property type="entry name" value="Transferase(Phosphotransferase) domain 1"/>
    <property type="match status" value="1"/>
</dbReference>
<keyword evidence="6 15" id="KW-0997">Cell inner membrane</keyword>
<evidence type="ECO:0000256" key="12">
    <source>
        <dbReference type="ARBA" id="ARBA00023136"/>
    </source>
</evidence>
<evidence type="ECO:0000256" key="15">
    <source>
        <dbReference type="HAMAP-Rule" id="MF_00521"/>
    </source>
</evidence>
<proteinExistence type="inferred from homology"/>
<reference evidence="16 17" key="1">
    <citation type="submission" date="2015-08" db="EMBL/GenBank/DDBJ databases">
        <title>Antibacterial properties of a collection of Vibrionaceae strains.</title>
        <authorList>
            <person name="Giubergia S."/>
        </authorList>
    </citation>
    <scope>NUCLEOTIDE SEQUENCE [LARGE SCALE GENOMIC DNA]</scope>
    <source>
        <strain evidence="16 17">S0821</strain>
    </source>
</reference>
<gene>
    <name evidence="15" type="primary">kdkA</name>
    <name evidence="16" type="ORF">AMR76_21905</name>
</gene>
<evidence type="ECO:0000256" key="14">
    <source>
        <dbReference type="ARBA" id="ARBA00034417"/>
    </source>
</evidence>
<dbReference type="AlphaFoldDB" id="A0A0Q2M6H0"/>
<evidence type="ECO:0000313" key="17">
    <source>
        <dbReference type="Proteomes" id="UP000051221"/>
    </source>
</evidence>
<dbReference type="SUPFAM" id="SSF56112">
    <property type="entry name" value="Protein kinase-like (PK-like)"/>
    <property type="match status" value="1"/>
</dbReference>
<keyword evidence="7 15" id="KW-0808">Transferase</keyword>
<evidence type="ECO:0000256" key="4">
    <source>
        <dbReference type="ARBA" id="ARBA00011988"/>
    </source>
</evidence>
<evidence type="ECO:0000256" key="6">
    <source>
        <dbReference type="ARBA" id="ARBA00022519"/>
    </source>
</evidence>
<keyword evidence="17" id="KW-1185">Reference proteome</keyword>
<dbReference type="HAMAP" id="MF_00521">
    <property type="entry name" value="KDO_kinase"/>
    <property type="match status" value="1"/>
</dbReference>
<dbReference type="EC" id="2.7.1.166" evidence="4 15"/>
<name>A0A0Q2M6H0_VIBFU</name>
<dbReference type="InterPro" id="IPR022826">
    <property type="entry name" value="KDO_kinase"/>
</dbReference>
<dbReference type="PANTHER" id="PTHR45852">
    <property type="entry name" value="SER/THR-PROTEIN KINASE RIO2"/>
    <property type="match status" value="1"/>
</dbReference>
<keyword evidence="9 15" id="KW-0418">Kinase</keyword>
<comment type="catalytic activity">
    <reaction evidence="14 15">
        <text>an alpha-Kdo-(2-&gt;6)-lipid IVA + ATP = a 4-O-phospho-alpha-Kdo-(2-&gt;6)-lipid IVA + ADP + H(+)</text>
        <dbReference type="Rhea" id="RHEA:74271"/>
        <dbReference type="ChEBI" id="CHEBI:15378"/>
        <dbReference type="ChEBI" id="CHEBI:30616"/>
        <dbReference type="ChEBI" id="CHEBI:176428"/>
        <dbReference type="ChEBI" id="CHEBI:193140"/>
        <dbReference type="ChEBI" id="CHEBI:456216"/>
        <dbReference type="EC" id="2.7.1.166"/>
    </reaction>
</comment>
<evidence type="ECO:0000256" key="7">
    <source>
        <dbReference type="ARBA" id="ARBA00022679"/>
    </source>
</evidence>
<dbReference type="EMBL" id="LKHS01000033">
    <property type="protein sequence ID" value="KQH83665.1"/>
    <property type="molecule type" value="Genomic_DNA"/>
</dbReference>
<evidence type="ECO:0000256" key="2">
    <source>
        <dbReference type="ARBA" id="ARBA00004713"/>
    </source>
</evidence>
<dbReference type="Pfam" id="PF06293">
    <property type="entry name" value="Kdo"/>
    <property type="match status" value="1"/>
</dbReference>
<dbReference type="GO" id="GO:0005886">
    <property type="term" value="C:plasma membrane"/>
    <property type="evidence" value="ECO:0007669"/>
    <property type="project" value="UniProtKB-SubCell"/>
</dbReference>
<dbReference type="GO" id="GO:0030490">
    <property type="term" value="P:maturation of SSU-rRNA"/>
    <property type="evidence" value="ECO:0007669"/>
    <property type="project" value="TreeGrafter"/>
</dbReference>
<organism evidence="16 17">
    <name type="scientific">Vibrio furnissii</name>
    <dbReference type="NCBI Taxonomy" id="29494"/>
    <lineage>
        <taxon>Bacteria</taxon>
        <taxon>Pseudomonadati</taxon>
        <taxon>Pseudomonadota</taxon>
        <taxon>Gammaproteobacteria</taxon>
        <taxon>Vibrionales</taxon>
        <taxon>Vibrionaceae</taxon>
        <taxon>Vibrio</taxon>
    </lineage>
</organism>
<evidence type="ECO:0000313" key="16">
    <source>
        <dbReference type="EMBL" id="KQH83665.1"/>
    </source>
</evidence>
<comment type="pathway">
    <text evidence="2 15">Bacterial outer membrane biogenesis; LPS core biosynthesis.</text>
</comment>
<evidence type="ECO:0000256" key="9">
    <source>
        <dbReference type="ARBA" id="ARBA00022777"/>
    </source>
</evidence>
<evidence type="ECO:0000256" key="10">
    <source>
        <dbReference type="ARBA" id="ARBA00022840"/>
    </source>
</evidence>
<evidence type="ECO:0000256" key="8">
    <source>
        <dbReference type="ARBA" id="ARBA00022741"/>
    </source>
</evidence>
<evidence type="ECO:0000256" key="5">
    <source>
        <dbReference type="ARBA" id="ARBA00022475"/>
    </source>
</evidence>
<dbReference type="InterPro" id="IPR011009">
    <property type="entry name" value="Kinase-like_dom_sf"/>
</dbReference>
<keyword evidence="5 15" id="KW-1003">Cell membrane</keyword>
<dbReference type="Proteomes" id="UP000051221">
    <property type="component" value="Unassembled WGS sequence"/>
</dbReference>
<dbReference type="NCBIfam" id="NF002475">
    <property type="entry name" value="PRK01723.1"/>
    <property type="match status" value="1"/>
</dbReference>
<dbReference type="PANTHER" id="PTHR45852:SF1">
    <property type="entry name" value="SERINE_THREONINE-PROTEIN KINASE RIO2"/>
    <property type="match status" value="1"/>
</dbReference>
<keyword evidence="10 15" id="KW-0067">ATP-binding</keyword>